<dbReference type="Pfam" id="PF01553">
    <property type="entry name" value="Acyltransferase"/>
    <property type="match status" value="1"/>
</dbReference>
<feature type="domain" description="Phospholipid/glycerol acyltransferase" evidence="3">
    <location>
        <begin position="112"/>
        <end position="251"/>
    </location>
</feature>
<evidence type="ECO:0000313" key="4">
    <source>
        <dbReference type="EMBL" id="CEM15584.1"/>
    </source>
</evidence>
<dbReference type="GO" id="GO:0012505">
    <property type="term" value="C:endomembrane system"/>
    <property type="evidence" value="ECO:0007669"/>
    <property type="project" value="TreeGrafter"/>
</dbReference>
<feature type="transmembrane region" description="Helical" evidence="2">
    <location>
        <begin position="405"/>
        <end position="425"/>
    </location>
</feature>
<feature type="transmembrane region" description="Helical" evidence="2">
    <location>
        <begin position="431"/>
        <end position="449"/>
    </location>
</feature>
<keyword evidence="2" id="KW-0812">Transmembrane</keyword>
<feature type="compositionally biased region" description="Basic and acidic residues" evidence="1">
    <location>
        <begin position="484"/>
        <end position="494"/>
    </location>
</feature>
<protein>
    <recommendedName>
        <fullName evidence="3">Phospholipid/glycerol acyltransferase domain-containing protein</fullName>
    </recommendedName>
</protein>
<feature type="region of interest" description="Disordered" evidence="1">
    <location>
        <begin position="224"/>
        <end position="287"/>
    </location>
</feature>
<feature type="region of interest" description="Disordered" evidence="1">
    <location>
        <begin position="457"/>
        <end position="478"/>
    </location>
</feature>
<feature type="compositionally biased region" description="Polar residues" evidence="1">
    <location>
        <begin position="254"/>
        <end position="267"/>
    </location>
</feature>
<sequence>MTCGGRGVCGSPAALPPLQRNPLEASVVKRCFRSLRSLALLAWGLVYFGSHLCCWVLPSTILMTLWSSRPYDFLFERLIQTWACSLTLLRLFDVYASVEPGVYEAVRRARVRIIVSNHRAELDLCSLPALIGGLHPDSCGQLFAIANSFLVEMVPFIGWTYHYGGILSIFYNQKERNARTLDKVVDLLKSGKKSWFFFFPEGNTWSPAKARKGSAQLQAQIANHTDKEAAGSPPQQQQQQQNGFPALLNGNGGSNCETTDSSASWVSQRRRVRGGTVESTAADGSSARPEAPNLLPLYWGCYDRLRDDLPVSDDVCWLEVTSAMPDVPNRLAYTWRPPCTLLGHPSYPDYLIMHVRLCSACDVSSHESLQRMWARKSQYLDRLANGDLHVYDDSKRLQQWTRLRFWTWWNIWGLGVPLAATIITLVYPLLSLLWCVVTCTLLLTVTWTWTPYYTPPVKAPSPSSTSPSTPSSGVKTSASLIDAARDKAATERGGRPRFFPQGE</sequence>
<evidence type="ECO:0000259" key="3">
    <source>
        <dbReference type="SMART" id="SM00563"/>
    </source>
</evidence>
<gene>
    <name evidence="4" type="ORF">Vbra_15814</name>
</gene>
<keyword evidence="2" id="KW-1133">Transmembrane helix</keyword>
<dbReference type="InParanoid" id="A0A0G4FMV8"/>
<accession>A0A0G4FMV8</accession>
<reference evidence="4 5" key="1">
    <citation type="submission" date="2014-11" db="EMBL/GenBank/DDBJ databases">
        <authorList>
            <person name="Zhu J."/>
            <person name="Qi W."/>
            <person name="Song R."/>
        </authorList>
    </citation>
    <scope>NUCLEOTIDE SEQUENCE [LARGE SCALE GENOMIC DNA]</scope>
</reference>
<proteinExistence type="predicted"/>
<dbReference type="EMBL" id="CDMY01000466">
    <property type="protein sequence ID" value="CEM15584.1"/>
    <property type="molecule type" value="Genomic_DNA"/>
</dbReference>
<keyword evidence="2" id="KW-0472">Membrane</keyword>
<dbReference type="InterPro" id="IPR002123">
    <property type="entry name" value="Plipid/glycerol_acylTrfase"/>
</dbReference>
<dbReference type="VEuPathDB" id="CryptoDB:Vbra_15814"/>
<dbReference type="SUPFAM" id="SSF69593">
    <property type="entry name" value="Glycerol-3-phosphate (1)-acyltransferase"/>
    <property type="match status" value="1"/>
</dbReference>
<evidence type="ECO:0000256" key="2">
    <source>
        <dbReference type="SAM" id="Phobius"/>
    </source>
</evidence>
<dbReference type="SMART" id="SM00563">
    <property type="entry name" value="PlsC"/>
    <property type="match status" value="1"/>
</dbReference>
<name>A0A0G4FMV8_VITBC</name>
<dbReference type="PANTHER" id="PTHR10983">
    <property type="entry name" value="1-ACYLGLYCEROL-3-PHOSPHATE ACYLTRANSFERASE-RELATED"/>
    <property type="match status" value="1"/>
</dbReference>
<dbReference type="PANTHER" id="PTHR10983:SF16">
    <property type="entry name" value="LYSOCARDIOLIPIN ACYLTRANSFERASE 1"/>
    <property type="match status" value="1"/>
</dbReference>
<dbReference type="GO" id="GO:0016746">
    <property type="term" value="F:acyltransferase activity"/>
    <property type="evidence" value="ECO:0007669"/>
    <property type="project" value="InterPro"/>
</dbReference>
<feature type="compositionally biased region" description="Low complexity" evidence="1">
    <location>
        <begin position="460"/>
        <end position="477"/>
    </location>
</feature>
<feature type="transmembrane region" description="Helical" evidence="2">
    <location>
        <begin position="38"/>
        <end position="58"/>
    </location>
</feature>
<feature type="region of interest" description="Disordered" evidence="1">
    <location>
        <begin position="484"/>
        <end position="503"/>
    </location>
</feature>
<dbReference type="Proteomes" id="UP000041254">
    <property type="component" value="Unassembled WGS sequence"/>
</dbReference>
<evidence type="ECO:0000313" key="5">
    <source>
        <dbReference type="Proteomes" id="UP000041254"/>
    </source>
</evidence>
<organism evidence="4 5">
    <name type="scientific">Vitrella brassicaformis (strain CCMP3155)</name>
    <dbReference type="NCBI Taxonomy" id="1169540"/>
    <lineage>
        <taxon>Eukaryota</taxon>
        <taxon>Sar</taxon>
        <taxon>Alveolata</taxon>
        <taxon>Colpodellida</taxon>
        <taxon>Vitrellaceae</taxon>
        <taxon>Vitrella</taxon>
    </lineage>
</organism>
<keyword evidence="5" id="KW-1185">Reference proteome</keyword>
<dbReference type="AlphaFoldDB" id="A0A0G4FMV8"/>
<evidence type="ECO:0000256" key="1">
    <source>
        <dbReference type="SAM" id="MobiDB-lite"/>
    </source>
</evidence>